<evidence type="ECO:0000313" key="5">
    <source>
        <dbReference type="EMBL" id="MEQ2546210.1"/>
    </source>
</evidence>
<protein>
    <submittedName>
        <fullName evidence="5">AraC family transcriptional regulator</fullName>
    </submittedName>
</protein>
<dbReference type="InterPro" id="IPR014710">
    <property type="entry name" value="RmlC-like_jellyroll"/>
</dbReference>
<feature type="domain" description="HTH araC/xylS-type" evidence="4">
    <location>
        <begin position="191"/>
        <end position="289"/>
    </location>
</feature>
<evidence type="ECO:0000256" key="3">
    <source>
        <dbReference type="ARBA" id="ARBA00023163"/>
    </source>
</evidence>
<dbReference type="InterPro" id="IPR018060">
    <property type="entry name" value="HTH_AraC"/>
</dbReference>
<evidence type="ECO:0000256" key="2">
    <source>
        <dbReference type="ARBA" id="ARBA00023125"/>
    </source>
</evidence>
<dbReference type="SUPFAM" id="SSF51182">
    <property type="entry name" value="RmlC-like cupins"/>
    <property type="match status" value="1"/>
</dbReference>
<dbReference type="RefSeq" id="WP_044118681.1">
    <property type="nucleotide sequence ID" value="NZ_JBBMFL010000025.1"/>
</dbReference>
<dbReference type="Pfam" id="PF12833">
    <property type="entry name" value="HTH_18"/>
    <property type="match status" value="1"/>
</dbReference>
<dbReference type="PROSITE" id="PS00041">
    <property type="entry name" value="HTH_ARAC_FAMILY_1"/>
    <property type="match status" value="1"/>
</dbReference>
<dbReference type="SMART" id="SM00342">
    <property type="entry name" value="HTH_ARAC"/>
    <property type="match status" value="1"/>
</dbReference>
<accession>A0ABV1H0K8</accession>
<dbReference type="CDD" id="cd06976">
    <property type="entry name" value="cupin_MtlR-like_N"/>
    <property type="match status" value="1"/>
</dbReference>
<dbReference type="GeneID" id="78178821"/>
<dbReference type="PROSITE" id="PS01124">
    <property type="entry name" value="HTH_ARAC_FAMILY_2"/>
    <property type="match status" value="1"/>
</dbReference>
<keyword evidence="3" id="KW-0804">Transcription</keyword>
<dbReference type="InterPro" id="IPR009057">
    <property type="entry name" value="Homeodomain-like_sf"/>
</dbReference>
<evidence type="ECO:0000259" key="4">
    <source>
        <dbReference type="PROSITE" id="PS01124"/>
    </source>
</evidence>
<organism evidence="5 6">
    <name type="scientific">Alistipes intestinihominis</name>
    <dbReference type="NCBI Taxonomy" id="3133172"/>
    <lineage>
        <taxon>Bacteria</taxon>
        <taxon>Pseudomonadati</taxon>
        <taxon>Bacteroidota</taxon>
        <taxon>Bacteroidia</taxon>
        <taxon>Bacteroidales</taxon>
        <taxon>Rikenellaceae</taxon>
        <taxon>Alistipes</taxon>
    </lineage>
</organism>
<proteinExistence type="predicted"/>
<name>A0ABV1H0K8_9BACT</name>
<dbReference type="PANTHER" id="PTHR43280">
    <property type="entry name" value="ARAC-FAMILY TRANSCRIPTIONAL REGULATOR"/>
    <property type="match status" value="1"/>
</dbReference>
<dbReference type="InterPro" id="IPR018062">
    <property type="entry name" value="HTH_AraC-typ_CS"/>
</dbReference>
<dbReference type="PANTHER" id="PTHR43280:SF34">
    <property type="entry name" value="ARAC-FAMILY TRANSCRIPTIONAL REGULATOR"/>
    <property type="match status" value="1"/>
</dbReference>
<dbReference type="EMBL" id="JBBMFL010000025">
    <property type="protein sequence ID" value="MEQ2546210.1"/>
    <property type="molecule type" value="Genomic_DNA"/>
</dbReference>
<reference evidence="5 6" key="1">
    <citation type="submission" date="2024-03" db="EMBL/GenBank/DDBJ databases">
        <title>Human intestinal bacterial collection.</title>
        <authorList>
            <person name="Pauvert C."/>
            <person name="Hitch T.C.A."/>
            <person name="Clavel T."/>
        </authorList>
    </citation>
    <scope>NUCLEOTIDE SEQUENCE [LARGE SCALE GENOMIC DNA]</scope>
    <source>
        <strain evidence="5 6">CLA-KB-H122</strain>
    </source>
</reference>
<keyword evidence="1" id="KW-0805">Transcription regulation</keyword>
<evidence type="ECO:0000313" key="6">
    <source>
        <dbReference type="Proteomes" id="UP001460202"/>
    </source>
</evidence>
<gene>
    <name evidence="5" type="ORF">WMO46_14785</name>
</gene>
<dbReference type="SUPFAM" id="SSF46689">
    <property type="entry name" value="Homeodomain-like"/>
    <property type="match status" value="2"/>
</dbReference>
<dbReference type="Gene3D" id="2.60.120.10">
    <property type="entry name" value="Jelly Rolls"/>
    <property type="match status" value="1"/>
</dbReference>
<sequence length="301" mass="35221">MKDEIKIMYEQVGLTNGSPLKVKKCDYDYFKYPWHFHDEYEIVYIIKSTGTRFAGNSIEPFSDGDLVFFGSLLPHMYRNEDIYYRGNPSLRVHAITIQFSKDFFNHAILNYPEFLKIKELLEMSRYGISFDTTPNAPIRRHIEMLPNKTGLDRLMACIHILSMMSRTTHKRKLNDDSIDLRLPAYGESRIYKVLGRLNRDYIHNINLDDIARTAGMNTSAFCRYFKEKTGKSTLQYISELRIGYACKLLLMGELTVTQICYECGYNNISNFNRQFKKITRFTPSEYIEEFKRNPGMAALSL</sequence>
<evidence type="ECO:0000256" key="1">
    <source>
        <dbReference type="ARBA" id="ARBA00023015"/>
    </source>
</evidence>
<keyword evidence="2" id="KW-0238">DNA-binding</keyword>
<keyword evidence="6" id="KW-1185">Reference proteome</keyword>
<dbReference type="InterPro" id="IPR011051">
    <property type="entry name" value="RmlC_Cupin_sf"/>
</dbReference>
<dbReference type="Gene3D" id="1.10.10.60">
    <property type="entry name" value="Homeodomain-like"/>
    <property type="match status" value="2"/>
</dbReference>
<dbReference type="Proteomes" id="UP001460202">
    <property type="component" value="Unassembled WGS sequence"/>
</dbReference>
<comment type="caution">
    <text evidence="5">The sequence shown here is derived from an EMBL/GenBank/DDBJ whole genome shotgun (WGS) entry which is preliminary data.</text>
</comment>